<evidence type="ECO:0000313" key="7">
    <source>
        <dbReference type="Proteomes" id="UP000266292"/>
    </source>
</evidence>
<dbReference type="PANTHER" id="PTHR43701">
    <property type="entry name" value="MEMBRANE TRANSPORTER PROTEIN MJ0441-RELATED"/>
    <property type="match status" value="1"/>
</dbReference>
<dbReference type="PANTHER" id="PTHR43701:SF2">
    <property type="entry name" value="MEMBRANE TRANSPORTER PROTEIN YJNA-RELATED"/>
    <property type="match status" value="1"/>
</dbReference>
<dbReference type="AlphaFoldDB" id="A0A1X9YRV2"/>
<evidence type="ECO:0000256" key="5">
    <source>
        <dbReference type="RuleBase" id="RU363041"/>
    </source>
</evidence>
<comment type="similarity">
    <text evidence="5">Belongs to the 4-toluene sulfonate uptake permease (TSUP) (TC 2.A.102) family.</text>
</comment>
<comment type="subcellular location">
    <subcellularLocation>
        <location evidence="5">Cell membrane</location>
        <topology evidence="5">Multi-pass membrane protein</topology>
    </subcellularLocation>
    <subcellularLocation>
        <location evidence="1">Membrane</location>
        <topology evidence="1">Multi-pass membrane protein</topology>
    </subcellularLocation>
</comment>
<dbReference type="GO" id="GO:0005886">
    <property type="term" value="C:plasma membrane"/>
    <property type="evidence" value="ECO:0007669"/>
    <property type="project" value="UniProtKB-SubCell"/>
</dbReference>
<dbReference type="Pfam" id="PF01925">
    <property type="entry name" value="TauE"/>
    <property type="match status" value="1"/>
</dbReference>
<evidence type="ECO:0000256" key="1">
    <source>
        <dbReference type="ARBA" id="ARBA00004141"/>
    </source>
</evidence>
<keyword evidence="7" id="KW-1185">Reference proteome</keyword>
<evidence type="ECO:0000313" key="6">
    <source>
        <dbReference type="EMBL" id="ARS35592.1"/>
    </source>
</evidence>
<keyword evidence="4 5" id="KW-0472">Membrane</keyword>
<accession>A0A1X9YRV2</accession>
<dbReference type="InterPro" id="IPR002781">
    <property type="entry name" value="TM_pro_TauE-like"/>
</dbReference>
<evidence type="ECO:0000256" key="3">
    <source>
        <dbReference type="ARBA" id="ARBA00022989"/>
    </source>
</evidence>
<organism evidence="6 7">
    <name type="scientific">Pontibacter actiniarum</name>
    <dbReference type="NCBI Taxonomy" id="323450"/>
    <lineage>
        <taxon>Bacteria</taxon>
        <taxon>Pseudomonadati</taxon>
        <taxon>Bacteroidota</taxon>
        <taxon>Cytophagia</taxon>
        <taxon>Cytophagales</taxon>
        <taxon>Hymenobacteraceae</taxon>
        <taxon>Pontibacter</taxon>
    </lineage>
</organism>
<feature type="transmembrane region" description="Helical" evidence="5">
    <location>
        <begin position="68"/>
        <end position="86"/>
    </location>
</feature>
<proteinExistence type="inferred from homology"/>
<feature type="transmembrane region" description="Helical" evidence="5">
    <location>
        <begin position="98"/>
        <end position="125"/>
    </location>
</feature>
<dbReference type="InterPro" id="IPR051598">
    <property type="entry name" value="TSUP/Inactive_protease-like"/>
</dbReference>
<evidence type="ECO:0000256" key="2">
    <source>
        <dbReference type="ARBA" id="ARBA00022692"/>
    </source>
</evidence>
<dbReference type="OrthoDB" id="8559161at2"/>
<dbReference type="RefSeq" id="WP_025606540.1">
    <property type="nucleotide sequence ID" value="NZ_CP021235.1"/>
</dbReference>
<evidence type="ECO:0000256" key="4">
    <source>
        <dbReference type="ARBA" id="ARBA00023136"/>
    </source>
</evidence>
<feature type="transmembrane region" description="Helical" evidence="5">
    <location>
        <begin position="6"/>
        <end position="32"/>
    </location>
</feature>
<keyword evidence="3 5" id="KW-1133">Transmembrane helix</keyword>
<reference evidence="7" key="1">
    <citation type="submission" date="2017-05" db="EMBL/GenBank/DDBJ databases">
        <authorList>
            <person name="Ray J."/>
            <person name="Price M."/>
            <person name="Deutschbauer A."/>
        </authorList>
    </citation>
    <scope>NUCLEOTIDE SEQUENCE [LARGE SCALE GENOMIC DNA]</scope>
    <source>
        <strain evidence="7">DSM 19842</strain>
    </source>
</reference>
<keyword evidence="5" id="KW-1003">Cell membrane</keyword>
<keyword evidence="2 5" id="KW-0812">Transmembrane</keyword>
<protein>
    <recommendedName>
        <fullName evidence="5">Probable membrane transporter protein</fullName>
    </recommendedName>
</protein>
<feature type="transmembrane region" description="Helical" evidence="5">
    <location>
        <begin position="44"/>
        <end position="62"/>
    </location>
</feature>
<feature type="transmembrane region" description="Helical" evidence="5">
    <location>
        <begin position="186"/>
        <end position="208"/>
    </location>
</feature>
<gene>
    <name evidence="6" type="ORF">CA264_09155</name>
</gene>
<dbReference type="EMBL" id="CP021235">
    <property type="protein sequence ID" value="ARS35592.1"/>
    <property type="molecule type" value="Genomic_DNA"/>
</dbReference>
<feature type="transmembrane region" description="Helical" evidence="5">
    <location>
        <begin position="246"/>
        <end position="264"/>
    </location>
</feature>
<dbReference type="STRING" id="709015.GCA_000472485_01843"/>
<dbReference type="Proteomes" id="UP000266292">
    <property type="component" value="Chromosome"/>
</dbReference>
<sequence>MEILGYLAAIFIGLSLGLTGSGGSILTVPILVYLMRLNPVISTAYSLFVVGLTSMVGSFNFYRKGLVNFQTAVIFGAPSLLTVFLTRRYVVPAIPEDVVTLFGLHITKGILLMILFAVLMVLASFSMIRKNNYKPAPAGREEQETSYLPVLLQGTGVGFISGLVGAGGGFLIIPALVLFTGLDMKMAVGTSLFIIAANSLLGFVGDIFNYDINWSFLMTFSALSVLGIFIGSALSNHIRGEKLKRGFGWFVLAMGVYILIRELFLH</sequence>
<name>A0A1X9YRV2_9BACT</name>
<feature type="transmembrane region" description="Helical" evidence="5">
    <location>
        <begin position="157"/>
        <end position="179"/>
    </location>
</feature>
<feature type="transmembrane region" description="Helical" evidence="5">
    <location>
        <begin position="214"/>
        <end position="234"/>
    </location>
</feature>
<dbReference type="KEGG" id="pact:CA264_09155"/>